<feature type="transmembrane region" description="Helical" evidence="1">
    <location>
        <begin position="256"/>
        <end position="287"/>
    </location>
</feature>
<evidence type="ECO:0000256" key="1">
    <source>
        <dbReference type="SAM" id="Phobius"/>
    </source>
</evidence>
<feature type="transmembrane region" description="Helical" evidence="1">
    <location>
        <begin position="140"/>
        <end position="164"/>
    </location>
</feature>
<feature type="transmembrane region" description="Helical" evidence="1">
    <location>
        <begin position="293"/>
        <end position="312"/>
    </location>
</feature>
<dbReference type="STRING" id="6248.A0A0K0EIN7"/>
<dbReference type="PANTHER" id="PTHR22943:SF248">
    <property type="entry name" value="SEVEN TM RECEPTOR"/>
    <property type="match status" value="1"/>
</dbReference>
<feature type="transmembrane region" description="Helical" evidence="1">
    <location>
        <begin position="205"/>
        <end position="227"/>
    </location>
</feature>
<feature type="transmembrane region" description="Helical" evidence="1">
    <location>
        <begin position="53"/>
        <end position="76"/>
    </location>
</feature>
<feature type="transmembrane region" description="Helical" evidence="1">
    <location>
        <begin position="20"/>
        <end position="41"/>
    </location>
</feature>
<dbReference type="InterPro" id="IPR019428">
    <property type="entry name" value="7TM_GPCR_serpentine_rcpt_Str"/>
</dbReference>
<proteinExistence type="predicted"/>
<evidence type="ECO:0000313" key="2">
    <source>
        <dbReference type="Proteomes" id="UP000035681"/>
    </source>
</evidence>
<feature type="transmembrane region" description="Helical" evidence="1">
    <location>
        <begin position="101"/>
        <end position="124"/>
    </location>
</feature>
<dbReference type="SUPFAM" id="SSF81321">
    <property type="entry name" value="Family A G protein-coupled receptor-like"/>
    <property type="match status" value="1"/>
</dbReference>
<keyword evidence="2" id="KW-1185">Reference proteome</keyword>
<evidence type="ECO:0000313" key="4">
    <source>
        <dbReference type="WBParaSite" id="TCONS_00005242.p1"/>
    </source>
</evidence>
<dbReference type="AlphaFoldDB" id="A0A0K0EIN7"/>
<dbReference type="Gene3D" id="1.20.1070.10">
    <property type="entry name" value="Rhodopsin 7-helix transmembrane proteins"/>
    <property type="match status" value="1"/>
</dbReference>
<dbReference type="WBParaSite" id="SSTP_0000934300.1">
    <property type="protein sequence ID" value="SSTP_0000934300.1"/>
    <property type="gene ID" value="SSTP_0000934300"/>
</dbReference>
<organism evidence="3">
    <name type="scientific">Strongyloides stercoralis</name>
    <name type="common">Threadworm</name>
    <dbReference type="NCBI Taxonomy" id="6248"/>
    <lineage>
        <taxon>Eukaryota</taxon>
        <taxon>Metazoa</taxon>
        <taxon>Ecdysozoa</taxon>
        <taxon>Nematoda</taxon>
        <taxon>Chromadorea</taxon>
        <taxon>Rhabditida</taxon>
        <taxon>Tylenchina</taxon>
        <taxon>Panagrolaimomorpha</taxon>
        <taxon>Strongyloidoidea</taxon>
        <taxon>Strongyloididae</taxon>
        <taxon>Strongyloides</taxon>
    </lineage>
</organism>
<dbReference type="Proteomes" id="UP000035681">
    <property type="component" value="Unplaced"/>
</dbReference>
<evidence type="ECO:0000313" key="3">
    <source>
        <dbReference type="WBParaSite" id="SSTP_0000934300.1"/>
    </source>
</evidence>
<sequence length="345" mass="40550">MPLTEGEVSLKLKLIKIHEYNDIIFGSTGIILNLLLIILIFKKSRKYFEMYRYILLYSRIIHLLLSVALIICGQFIEVISQNMYLIVSGPFRYTLSKTVTIVIHLIFSTSIYLSITSVSISFIYRHTIIVDNKIWNAKKLYIVILINIIIIMPINIFGFMAFYVEGSNYESTMIKLDENVWFNKELNKYMAYVVADRESIYYKLMIGYIFIIICAVYIIILFSSYAVKRKLKQVNRMSSMNKVQKLHKNNNQINNVLFIQALIPLIFILLPYTFWFTCIVLKSYFLIIYSPLLWVHIAWVPTVEAIGTILLVKEFRRGLIKFWRKSIYSDSTKAPKQKEINKNKN</sequence>
<keyword evidence="1" id="KW-0812">Transmembrane</keyword>
<protein>
    <submittedName>
        <fullName evidence="4">Col_cuticle_N domain-containing protein</fullName>
    </submittedName>
    <submittedName>
        <fullName evidence="3">G_PROTEIN_RECEP_F1_2 domain-containing protein</fullName>
    </submittedName>
</protein>
<reference evidence="3" key="1">
    <citation type="submission" date="2015-08" db="UniProtKB">
        <authorList>
            <consortium name="WormBaseParasite"/>
        </authorList>
    </citation>
    <scope>IDENTIFICATION</scope>
</reference>
<accession>A0A0K0EIN7</accession>
<dbReference type="Pfam" id="PF10326">
    <property type="entry name" value="7TM_GPCR_Str"/>
    <property type="match status" value="1"/>
</dbReference>
<dbReference type="PANTHER" id="PTHR22943">
    <property type="entry name" value="7-TRANSMEMBRANE DOMAIN RECEPTOR C.ELEGANS"/>
    <property type="match status" value="1"/>
</dbReference>
<name>A0A0K0EIN7_STRER</name>
<dbReference type="WBParaSite" id="TCONS_00005242.p1">
    <property type="protein sequence ID" value="TCONS_00005242.p1"/>
    <property type="gene ID" value="XLOC_003575"/>
</dbReference>
<keyword evidence="1" id="KW-0472">Membrane</keyword>
<keyword evidence="1" id="KW-1133">Transmembrane helix</keyword>